<dbReference type="EMBL" id="BLIY01000025">
    <property type="protein sequence ID" value="GFE55930.1"/>
    <property type="molecule type" value="Genomic_DNA"/>
</dbReference>
<feature type="transmembrane region" description="Helical" evidence="5">
    <location>
        <begin position="83"/>
        <end position="101"/>
    </location>
</feature>
<dbReference type="Proteomes" id="UP001057455">
    <property type="component" value="Unassembled WGS sequence"/>
</dbReference>
<proteinExistence type="predicted"/>
<evidence type="ECO:0000256" key="1">
    <source>
        <dbReference type="ARBA" id="ARBA00004141"/>
    </source>
</evidence>
<keyword evidence="8" id="KW-1185">Reference proteome</keyword>
<dbReference type="InterPro" id="IPR004853">
    <property type="entry name" value="Sugar_P_trans_dom"/>
</dbReference>
<dbReference type="GO" id="GO:0016020">
    <property type="term" value="C:membrane"/>
    <property type="evidence" value="ECO:0007669"/>
    <property type="project" value="UniProtKB-SubCell"/>
</dbReference>
<reference evidence="7" key="1">
    <citation type="submission" date="2019-12" db="EMBL/GenBank/DDBJ databases">
        <title>Genome sequence of Babesia ovis.</title>
        <authorList>
            <person name="Yamagishi J."/>
            <person name="Sevinc F."/>
            <person name="Xuan X."/>
        </authorList>
    </citation>
    <scope>NUCLEOTIDE SEQUENCE</scope>
    <source>
        <strain evidence="7">Selcuk</strain>
    </source>
</reference>
<evidence type="ECO:0000256" key="4">
    <source>
        <dbReference type="ARBA" id="ARBA00023136"/>
    </source>
</evidence>
<sequence>MILGAIICLIIWGLGLRPVPKFKDRKKAAKIMLPLALCHLLVNTGAVVSMGLGAISFTQVVKAGEPVFTAILTIVVMHEFLNVYAYLSVIPIVVGIALASVKEVNFNIWAFLFALLSNVASSSRAIIAKVTMKNKEELGENLTAPNIYMLLTVIAGAMSVPIFFGAESYKWKSLWNLKMAKLPSREILLLFLQAFISGVAYYTYNDFSFYCLGQMNPVGHSIANTMKRIFVIVTSIIIFANSVTPLGYVGMAMAVIGALLYSLSVQGVFDRKKKLAEQADVEDSAESIEKSVSMRGV</sequence>
<feature type="transmembrane region" description="Helical" evidence="5">
    <location>
        <begin position="187"/>
        <end position="204"/>
    </location>
</feature>
<gene>
    <name evidence="7" type="ORF">BaOVIS_033340</name>
</gene>
<feature type="transmembrane region" description="Helical" evidence="5">
    <location>
        <begin position="230"/>
        <end position="263"/>
    </location>
</feature>
<evidence type="ECO:0000256" key="3">
    <source>
        <dbReference type="ARBA" id="ARBA00022989"/>
    </source>
</evidence>
<name>A0A9W5TDF2_BABOV</name>
<accession>A0A9W5TDF2</accession>
<evidence type="ECO:0000259" key="6">
    <source>
        <dbReference type="Pfam" id="PF03151"/>
    </source>
</evidence>
<dbReference type="PANTHER" id="PTHR11132">
    <property type="entry name" value="SOLUTE CARRIER FAMILY 35"/>
    <property type="match status" value="1"/>
</dbReference>
<keyword evidence="2 5" id="KW-0812">Transmembrane</keyword>
<feature type="transmembrane region" description="Helical" evidence="5">
    <location>
        <begin position="147"/>
        <end position="166"/>
    </location>
</feature>
<evidence type="ECO:0000313" key="7">
    <source>
        <dbReference type="EMBL" id="GFE55930.1"/>
    </source>
</evidence>
<evidence type="ECO:0000313" key="8">
    <source>
        <dbReference type="Proteomes" id="UP001057455"/>
    </source>
</evidence>
<protein>
    <submittedName>
        <fullName evidence="7">Apicoplast triosephosphate translocator APT1</fullName>
    </submittedName>
</protein>
<feature type="domain" description="Sugar phosphate transporter" evidence="6">
    <location>
        <begin position="1"/>
        <end position="262"/>
    </location>
</feature>
<feature type="transmembrane region" description="Helical" evidence="5">
    <location>
        <begin position="108"/>
        <end position="127"/>
    </location>
</feature>
<dbReference type="InterPro" id="IPR037185">
    <property type="entry name" value="EmrE-like"/>
</dbReference>
<dbReference type="AlphaFoldDB" id="A0A9W5TDF2"/>
<dbReference type="OrthoDB" id="6418713at2759"/>
<dbReference type="InterPro" id="IPR050186">
    <property type="entry name" value="TPT_transporter"/>
</dbReference>
<dbReference type="SUPFAM" id="SSF103481">
    <property type="entry name" value="Multidrug resistance efflux transporter EmrE"/>
    <property type="match status" value="1"/>
</dbReference>
<comment type="caution">
    <text evidence="7">The sequence shown here is derived from an EMBL/GenBank/DDBJ whole genome shotgun (WGS) entry which is preliminary data.</text>
</comment>
<comment type="subcellular location">
    <subcellularLocation>
        <location evidence="1">Membrane</location>
        <topology evidence="1">Multi-pass membrane protein</topology>
    </subcellularLocation>
</comment>
<evidence type="ECO:0000256" key="5">
    <source>
        <dbReference type="SAM" id="Phobius"/>
    </source>
</evidence>
<feature type="transmembrane region" description="Helical" evidence="5">
    <location>
        <begin position="28"/>
        <end position="48"/>
    </location>
</feature>
<evidence type="ECO:0000256" key="2">
    <source>
        <dbReference type="ARBA" id="ARBA00022692"/>
    </source>
</evidence>
<keyword evidence="3 5" id="KW-1133">Transmembrane helix</keyword>
<organism evidence="7 8">
    <name type="scientific">Babesia ovis</name>
    <dbReference type="NCBI Taxonomy" id="5869"/>
    <lineage>
        <taxon>Eukaryota</taxon>
        <taxon>Sar</taxon>
        <taxon>Alveolata</taxon>
        <taxon>Apicomplexa</taxon>
        <taxon>Aconoidasida</taxon>
        <taxon>Piroplasmida</taxon>
        <taxon>Babesiidae</taxon>
        <taxon>Babesia</taxon>
    </lineage>
</organism>
<dbReference type="Pfam" id="PF03151">
    <property type="entry name" value="TPT"/>
    <property type="match status" value="1"/>
</dbReference>
<keyword evidence="4 5" id="KW-0472">Membrane</keyword>